<protein>
    <submittedName>
        <fullName evidence="5">ABC transporter ATP-binding protein</fullName>
    </submittedName>
</protein>
<keyword evidence="2" id="KW-0547">Nucleotide-binding</keyword>
<evidence type="ECO:0000256" key="1">
    <source>
        <dbReference type="ARBA" id="ARBA00022448"/>
    </source>
</evidence>
<dbReference type="InterPro" id="IPR050153">
    <property type="entry name" value="Metal_Ion_Import_ABC"/>
</dbReference>
<dbReference type="Proteomes" id="UP001199919">
    <property type="component" value="Unassembled WGS sequence"/>
</dbReference>
<dbReference type="RefSeq" id="WP_232178600.1">
    <property type="nucleotide sequence ID" value="NZ_JAJPWV010000005.1"/>
</dbReference>
<accession>A0ABS8U4M8</accession>
<dbReference type="SMART" id="SM00382">
    <property type="entry name" value="AAA"/>
    <property type="match status" value="1"/>
</dbReference>
<evidence type="ECO:0000313" key="5">
    <source>
        <dbReference type="EMBL" id="MCD8742061.1"/>
    </source>
</evidence>
<dbReference type="Pfam" id="PF00005">
    <property type="entry name" value="ABC_tran"/>
    <property type="match status" value="1"/>
</dbReference>
<reference evidence="5 6" key="1">
    <citation type="submission" date="2021-12" db="EMBL/GenBank/DDBJ databases">
        <title>Mucilaginibacter roseus genome.</title>
        <authorList>
            <person name="Ferreira J.R."/>
            <person name="Newman J.D."/>
        </authorList>
    </citation>
    <scope>NUCLEOTIDE SEQUENCE [LARGE SCALE GENOMIC DNA]</scope>
    <source>
        <strain evidence="5 6">LMG 28454</strain>
    </source>
</reference>
<dbReference type="Gene3D" id="3.40.50.300">
    <property type="entry name" value="P-loop containing nucleotide triphosphate hydrolases"/>
    <property type="match status" value="1"/>
</dbReference>
<comment type="caution">
    <text evidence="5">The sequence shown here is derived from an EMBL/GenBank/DDBJ whole genome shotgun (WGS) entry which is preliminary data.</text>
</comment>
<keyword evidence="1" id="KW-0813">Transport</keyword>
<dbReference type="InterPro" id="IPR003593">
    <property type="entry name" value="AAA+_ATPase"/>
</dbReference>
<evidence type="ECO:0000259" key="4">
    <source>
        <dbReference type="PROSITE" id="PS50893"/>
    </source>
</evidence>
<dbReference type="PROSITE" id="PS50893">
    <property type="entry name" value="ABC_TRANSPORTER_2"/>
    <property type="match status" value="1"/>
</dbReference>
<dbReference type="InterPro" id="IPR003439">
    <property type="entry name" value="ABC_transporter-like_ATP-bd"/>
</dbReference>
<evidence type="ECO:0000256" key="3">
    <source>
        <dbReference type="ARBA" id="ARBA00022840"/>
    </source>
</evidence>
<evidence type="ECO:0000256" key="2">
    <source>
        <dbReference type="ARBA" id="ARBA00022741"/>
    </source>
</evidence>
<dbReference type="PANTHER" id="PTHR42734">
    <property type="entry name" value="METAL TRANSPORT SYSTEM ATP-BINDING PROTEIN TM_0124-RELATED"/>
    <property type="match status" value="1"/>
</dbReference>
<feature type="domain" description="ABC transporter" evidence="4">
    <location>
        <begin position="6"/>
        <end position="220"/>
    </location>
</feature>
<gene>
    <name evidence="5" type="ORF">LT679_15715</name>
</gene>
<dbReference type="SUPFAM" id="SSF52540">
    <property type="entry name" value="P-loop containing nucleoside triphosphate hydrolases"/>
    <property type="match status" value="1"/>
</dbReference>
<dbReference type="EMBL" id="JAJPWV010000005">
    <property type="protein sequence ID" value="MCD8742061.1"/>
    <property type="molecule type" value="Genomic_DNA"/>
</dbReference>
<keyword evidence="6" id="KW-1185">Reference proteome</keyword>
<evidence type="ECO:0000313" key="6">
    <source>
        <dbReference type="Proteomes" id="UP001199919"/>
    </source>
</evidence>
<organism evidence="5 6">
    <name type="scientific">Mucilaginibacter roseus</name>
    <dbReference type="NCBI Taxonomy" id="1528868"/>
    <lineage>
        <taxon>Bacteria</taxon>
        <taxon>Pseudomonadati</taxon>
        <taxon>Bacteroidota</taxon>
        <taxon>Sphingobacteriia</taxon>
        <taxon>Sphingobacteriales</taxon>
        <taxon>Sphingobacteriaceae</taxon>
        <taxon>Mucilaginibacter</taxon>
    </lineage>
</organism>
<proteinExistence type="predicted"/>
<keyword evidence="3 5" id="KW-0067">ATP-binding</keyword>
<dbReference type="InterPro" id="IPR027417">
    <property type="entry name" value="P-loop_NTPase"/>
</dbReference>
<name>A0ABS8U4M8_9SPHI</name>
<dbReference type="GO" id="GO:0005524">
    <property type="term" value="F:ATP binding"/>
    <property type="evidence" value="ECO:0007669"/>
    <property type="project" value="UniProtKB-KW"/>
</dbReference>
<sequence length="220" mass="24796">MHSHTLKVDSVQLEFDDRKILQDVFLSCSTGEVVGLLGRNGCGKSSLLRIIFGSLNCGYKHVSVDGQHISKGYHKNRIAYLPQHNYLPSGIKICKLAKPFVDPLLWSNFSDHPAYQQHRYKTVGELSGGELRQLETLMIVYSRADFILLDEPFTHISPVQADTLKTLVKTCAKTKGIIVTDHQYYNVLGVSDRIILLDNGCTRPIKDDADLVTYNYLNKK</sequence>